<dbReference type="InterPro" id="IPR001653">
    <property type="entry name" value="DAP_epimerase_DapF"/>
</dbReference>
<comment type="similarity">
    <text evidence="2 8">Belongs to the diaminopimelate epimerase family.</text>
</comment>
<dbReference type="Gene3D" id="3.10.310.10">
    <property type="entry name" value="Diaminopimelate Epimerase, Chain A, domain 1"/>
    <property type="match status" value="2"/>
</dbReference>
<dbReference type="Proteomes" id="UP000001880">
    <property type="component" value="Chromosome"/>
</dbReference>
<feature type="active site" description="Proton donor" evidence="8">
    <location>
        <position position="81"/>
    </location>
</feature>
<protein>
    <recommendedName>
        <fullName evidence="3 8">Diaminopimelate epimerase</fullName>
        <shortName evidence="8">DAP epimerase</shortName>
        <ecNumber evidence="3 8">5.1.1.7</ecNumber>
    </recommendedName>
    <alternativeName>
        <fullName evidence="8">PLP-independent amino acid racemase</fullName>
    </alternativeName>
</protein>
<feature type="binding site" evidence="8">
    <location>
        <position position="181"/>
    </location>
    <ligand>
        <name>substrate</name>
    </ligand>
</feature>
<feature type="active site" evidence="9">
    <location>
        <position position="81"/>
    </location>
</feature>
<evidence type="ECO:0000256" key="2">
    <source>
        <dbReference type="ARBA" id="ARBA00010219"/>
    </source>
</evidence>
<comment type="caution">
    <text evidence="8">Lacks conserved residue(s) required for the propagation of feature annotation.</text>
</comment>
<dbReference type="AlphaFoldDB" id="D0LTS4"/>
<evidence type="ECO:0000256" key="7">
    <source>
        <dbReference type="ARBA" id="ARBA00051712"/>
    </source>
</evidence>
<dbReference type="HOGENOM" id="CLU_053306_3_0_7"/>
<feature type="binding site" evidence="8">
    <location>
        <position position="72"/>
    </location>
    <ligand>
        <name>substrate</name>
    </ligand>
</feature>
<dbReference type="RefSeq" id="WP_012828368.1">
    <property type="nucleotide sequence ID" value="NC_013440.1"/>
</dbReference>
<dbReference type="PROSITE" id="PS01326">
    <property type="entry name" value="DAP_EPIMERASE"/>
    <property type="match status" value="1"/>
</dbReference>
<feature type="binding site" evidence="8">
    <location>
        <position position="11"/>
    </location>
    <ligand>
        <name>substrate</name>
    </ligand>
</feature>
<dbReference type="PANTHER" id="PTHR31689:SF0">
    <property type="entry name" value="DIAMINOPIMELATE EPIMERASE"/>
    <property type="match status" value="1"/>
</dbReference>
<feature type="binding site" evidence="8">
    <location>
        <begin position="260"/>
        <end position="261"/>
    </location>
    <ligand>
        <name>substrate</name>
    </ligand>
</feature>
<dbReference type="eggNOG" id="COG0253">
    <property type="taxonomic scope" value="Bacteria"/>
</dbReference>
<organism evidence="10 11">
    <name type="scientific">Haliangium ochraceum (strain DSM 14365 / JCM 11303 / SMP-2)</name>
    <dbReference type="NCBI Taxonomy" id="502025"/>
    <lineage>
        <taxon>Bacteria</taxon>
        <taxon>Pseudomonadati</taxon>
        <taxon>Myxococcota</taxon>
        <taxon>Polyangia</taxon>
        <taxon>Haliangiales</taxon>
        <taxon>Kofleriaceae</taxon>
        <taxon>Haliangium</taxon>
    </lineage>
</organism>
<feature type="binding site" evidence="8">
    <location>
        <begin position="250"/>
        <end position="251"/>
    </location>
    <ligand>
        <name>substrate</name>
    </ligand>
</feature>
<sequence length="326" mass="34073">MRFGKYHGLGNDFLVVDLRDPEVAAGTGHAGEVPSPAVVRALCERRFGIGADGIMAVLPALGDGDARLRVLNSDGSEAEMCGNGLRCVVKYLGERDPALRGRETLNIETGAGLLRCRAHRSDTALGDGGIAAIEQVTVDMGRPRLERAQIPMHGPAEERCISEPLAIAGRPLDITAVSMGNPHAIAFVDVHGAEQRALAELIGPSLERHPWFPRHTNVELAHLRRAPQSAADDDGDSADSPTVIELVVWERGCGITLACGTGACATAVAACLTGRARPGEAITVHLLGGPLAITVGAELDSVRMRGPATHVFDGVVPASLLRAAAA</sequence>
<feature type="active site" description="Proton acceptor" evidence="8">
    <location>
        <position position="259"/>
    </location>
</feature>
<feature type="site" description="Could be important to modulate the pK values of the two catalytic cysteine residues" evidence="8">
    <location>
        <position position="250"/>
    </location>
</feature>
<evidence type="ECO:0000256" key="5">
    <source>
        <dbReference type="ARBA" id="ARBA00023154"/>
    </source>
</evidence>
<proteinExistence type="inferred from homology"/>
<comment type="subcellular location">
    <subcellularLocation>
        <location evidence="8">Cytoplasm</location>
    </subcellularLocation>
</comment>
<dbReference type="EMBL" id="CP001804">
    <property type="protein sequence ID" value="ACY15768.1"/>
    <property type="molecule type" value="Genomic_DNA"/>
</dbReference>
<comment type="function">
    <text evidence="8">Catalyzes the stereoinversion of LL-2,6-diaminopimelate (L,L-DAP) to meso-diaminopimelate (meso-DAP), a precursor of L-lysine and an essential component of the bacterial peptidoglycan.</text>
</comment>
<reference evidence="10 11" key="1">
    <citation type="journal article" date="2010" name="Stand. Genomic Sci.">
        <title>Complete genome sequence of Haliangium ochraceum type strain (SMP-2).</title>
        <authorList>
            <consortium name="US DOE Joint Genome Institute (JGI-PGF)"/>
            <person name="Ivanova N."/>
            <person name="Daum C."/>
            <person name="Lang E."/>
            <person name="Abt B."/>
            <person name="Kopitz M."/>
            <person name="Saunders E."/>
            <person name="Lapidus A."/>
            <person name="Lucas S."/>
            <person name="Glavina Del Rio T."/>
            <person name="Nolan M."/>
            <person name="Tice H."/>
            <person name="Copeland A."/>
            <person name="Cheng J.F."/>
            <person name="Chen F."/>
            <person name="Bruce D."/>
            <person name="Goodwin L."/>
            <person name="Pitluck S."/>
            <person name="Mavromatis K."/>
            <person name="Pati A."/>
            <person name="Mikhailova N."/>
            <person name="Chen A."/>
            <person name="Palaniappan K."/>
            <person name="Land M."/>
            <person name="Hauser L."/>
            <person name="Chang Y.J."/>
            <person name="Jeffries C.D."/>
            <person name="Detter J.C."/>
            <person name="Brettin T."/>
            <person name="Rohde M."/>
            <person name="Goker M."/>
            <person name="Bristow J."/>
            <person name="Markowitz V."/>
            <person name="Eisen J.A."/>
            <person name="Hugenholtz P."/>
            <person name="Kyrpides N.C."/>
            <person name="Klenk H.P."/>
        </authorList>
    </citation>
    <scope>NUCLEOTIDE SEQUENCE [LARGE SCALE GENOMIC DNA]</scope>
    <source>
        <strain evidence="11">DSM 14365 / CIP 107738 / JCM 11303 / AJ 13395 / SMP-2</strain>
    </source>
</reference>
<dbReference type="GO" id="GO:0008837">
    <property type="term" value="F:diaminopimelate epimerase activity"/>
    <property type="evidence" value="ECO:0007669"/>
    <property type="project" value="UniProtKB-UniRule"/>
</dbReference>
<dbReference type="GO" id="GO:0009089">
    <property type="term" value="P:lysine biosynthetic process via diaminopimelate"/>
    <property type="evidence" value="ECO:0007669"/>
    <property type="project" value="UniProtKB-UniRule"/>
</dbReference>
<keyword evidence="6 8" id="KW-0413">Isomerase</keyword>
<evidence type="ECO:0000256" key="8">
    <source>
        <dbReference type="HAMAP-Rule" id="MF_00197"/>
    </source>
</evidence>
<keyword evidence="8" id="KW-0963">Cytoplasm</keyword>
<keyword evidence="11" id="KW-1185">Reference proteome</keyword>
<dbReference type="Pfam" id="PF01678">
    <property type="entry name" value="DAP_epimerase"/>
    <property type="match status" value="2"/>
</dbReference>
<dbReference type="GO" id="GO:0005829">
    <property type="term" value="C:cytosol"/>
    <property type="evidence" value="ECO:0007669"/>
    <property type="project" value="TreeGrafter"/>
</dbReference>
<evidence type="ECO:0000256" key="6">
    <source>
        <dbReference type="ARBA" id="ARBA00023235"/>
    </source>
</evidence>
<comment type="pathway">
    <text evidence="1 8">Amino-acid biosynthesis; L-lysine biosynthesis via DAP pathway; DL-2,6-diaminopimelate from LL-2,6-diaminopimelate: step 1/1.</text>
</comment>
<dbReference type="EC" id="5.1.1.7" evidence="3 8"/>
<dbReference type="STRING" id="502025.Hoch_3266"/>
<dbReference type="KEGG" id="hoh:Hoch_3266"/>
<name>D0LTS4_HALO1</name>
<keyword evidence="4 8" id="KW-0028">Amino-acid biosynthesis</keyword>
<dbReference type="UniPathway" id="UPA00034">
    <property type="reaction ID" value="UER00025"/>
</dbReference>
<evidence type="ECO:0000313" key="11">
    <source>
        <dbReference type="Proteomes" id="UP000001880"/>
    </source>
</evidence>
<dbReference type="SUPFAM" id="SSF54506">
    <property type="entry name" value="Diaminopimelate epimerase-like"/>
    <property type="match status" value="2"/>
</dbReference>
<dbReference type="NCBIfam" id="TIGR00652">
    <property type="entry name" value="DapF"/>
    <property type="match status" value="1"/>
</dbReference>
<dbReference type="HAMAP" id="MF_00197">
    <property type="entry name" value="DAP_epimerase"/>
    <property type="match status" value="1"/>
</dbReference>
<dbReference type="PANTHER" id="PTHR31689">
    <property type="entry name" value="DIAMINOPIMELATE EPIMERASE, CHLOROPLASTIC"/>
    <property type="match status" value="1"/>
</dbReference>
<comment type="subunit">
    <text evidence="8">Homodimer.</text>
</comment>
<feature type="site" description="Could be important to modulate the pK values of the two catalytic cysteine residues" evidence="8">
    <location>
        <position position="183"/>
    </location>
</feature>
<dbReference type="InterPro" id="IPR018510">
    <property type="entry name" value="DAP_epimerase_AS"/>
</dbReference>
<gene>
    <name evidence="8" type="primary">dapF</name>
    <name evidence="10" type="ordered locus">Hoch_3266</name>
</gene>
<evidence type="ECO:0000256" key="9">
    <source>
        <dbReference type="PROSITE-ProRule" id="PRU10125"/>
    </source>
</evidence>
<feature type="binding site" evidence="8">
    <location>
        <position position="217"/>
    </location>
    <ligand>
        <name>substrate</name>
    </ligand>
</feature>
<keyword evidence="5 8" id="KW-0457">Lysine biosynthesis</keyword>
<feature type="binding site" evidence="8">
    <location>
        <begin position="82"/>
        <end position="83"/>
    </location>
    <ligand>
        <name>substrate</name>
    </ligand>
</feature>
<comment type="catalytic activity">
    <reaction evidence="7 8">
        <text>(2S,6S)-2,6-diaminopimelate = meso-2,6-diaminopimelate</text>
        <dbReference type="Rhea" id="RHEA:15393"/>
        <dbReference type="ChEBI" id="CHEBI:57609"/>
        <dbReference type="ChEBI" id="CHEBI:57791"/>
        <dbReference type="EC" id="5.1.1.7"/>
    </reaction>
</comment>
<accession>D0LTS4</accession>
<evidence type="ECO:0000256" key="1">
    <source>
        <dbReference type="ARBA" id="ARBA00005196"/>
    </source>
</evidence>
<evidence type="ECO:0000313" key="10">
    <source>
        <dbReference type="EMBL" id="ACY15768.1"/>
    </source>
</evidence>
<evidence type="ECO:0000256" key="4">
    <source>
        <dbReference type="ARBA" id="ARBA00022605"/>
    </source>
</evidence>
<evidence type="ECO:0000256" key="3">
    <source>
        <dbReference type="ARBA" id="ARBA00013080"/>
    </source>
</evidence>
<dbReference type="OrthoDB" id="9805408at2"/>